<dbReference type="InterPro" id="IPR011333">
    <property type="entry name" value="SKP1/BTB/POZ_sf"/>
</dbReference>
<dbReference type="SUPFAM" id="SSF117281">
    <property type="entry name" value="Kelch motif"/>
    <property type="match status" value="1"/>
</dbReference>
<dbReference type="InterPro" id="IPR011705">
    <property type="entry name" value="BACK"/>
</dbReference>
<keyword evidence="2" id="KW-0677">Repeat</keyword>
<dbReference type="Proteomes" id="UP001497482">
    <property type="component" value="Chromosome 1"/>
</dbReference>
<dbReference type="InterPro" id="IPR017096">
    <property type="entry name" value="BTB-kelch_protein"/>
</dbReference>
<name>A0AAV2IRJ1_KNICA</name>
<evidence type="ECO:0000313" key="4">
    <source>
        <dbReference type="EMBL" id="CAL1567809.1"/>
    </source>
</evidence>
<dbReference type="InterPro" id="IPR000210">
    <property type="entry name" value="BTB/POZ_dom"/>
</dbReference>
<dbReference type="PIRSF" id="PIRSF037037">
    <property type="entry name" value="Kelch-like_protein_gigaxonin"/>
    <property type="match status" value="1"/>
</dbReference>
<gene>
    <name evidence="4" type="ORF">KC01_LOCUS559</name>
</gene>
<organism evidence="4 5">
    <name type="scientific">Knipowitschia caucasica</name>
    <name type="common">Caucasian dwarf goby</name>
    <name type="synonym">Pomatoschistus caucasicus</name>
    <dbReference type="NCBI Taxonomy" id="637954"/>
    <lineage>
        <taxon>Eukaryota</taxon>
        <taxon>Metazoa</taxon>
        <taxon>Chordata</taxon>
        <taxon>Craniata</taxon>
        <taxon>Vertebrata</taxon>
        <taxon>Euteleostomi</taxon>
        <taxon>Actinopterygii</taxon>
        <taxon>Neopterygii</taxon>
        <taxon>Teleostei</taxon>
        <taxon>Neoteleostei</taxon>
        <taxon>Acanthomorphata</taxon>
        <taxon>Gobiaria</taxon>
        <taxon>Gobiiformes</taxon>
        <taxon>Gobioidei</taxon>
        <taxon>Gobiidae</taxon>
        <taxon>Gobiinae</taxon>
        <taxon>Knipowitschia</taxon>
    </lineage>
</organism>
<dbReference type="SMART" id="SM00225">
    <property type="entry name" value="BTB"/>
    <property type="match status" value="1"/>
</dbReference>
<dbReference type="PANTHER" id="PTHR24412">
    <property type="entry name" value="KELCH PROTEIN"/>
    <property type="match status" value="1"/>
</dbReference>
<evidence type="ECO:0000256" key="2">
    <source>
        <dbReference type="ARBA" id="ARBA00022737"/>
    </source>
</evidence>
<dbReference type="PANTHER" id="PTHR24412:SF172">
    <property type="entry name" value="KELCH-LIKE PROTEIN 10"/>
    <property type="match status" value="1"/>
</dbReference>
<keyword evidence="1" id="KW-0880">Kelch repeat</keyword>
<dbReference type="SMART" id="SM00612">
    <property type="entry name" value="Kelch"/>
    <property type="match status" value="6"/>
</dbReference>
<dbReference type="Gene3D" id="3.30.710.10">
    <property type="entry name" value="Potassium Channel Kv1.1, Chain A"/>
    <property type="match status" value="1"/>
</dbReference>
<sequence length="598" mass="68193">MEDRAVVSPQKYKTVSNELRLKNIFCDAVLKVEDEEFPVHKFMLCQSGSYFRAFFENWAPADQRYFTLGGLSAGIMSLLLEWIYTGSTDVSQDTVEELVLAADMLLLDKLVEICFQFLIRQMCPDNCIGIWKFCNVVVSEKMRDISWRFILSHFEEVVDCEEFLELTEQELREIIEDDGLNVKDETRVFEAVVRWTEHNVSLRTFLFPVLLSQVRLAQTSYDFLKNHVLTNPLVKGNYLCLFPIHLAEQTIDNVLLNPGAGNFLLRPRLPESILLAIGGWSASNPTNGIEAYNHKRAQWINITDEEERPRAYHGSVFLNGSVYCMGGFDRTEHFSSMRRLDLATRAWDEMPPMYERRCYVSATVLNGRIYAVGGYNGRVRLNTAEVFDPQTNRWSLIAPMNEQRSDAKCATLNGSIYICGGFNGSACLQTAECYNAESNQWTFIAPMSVRRSGVAVIAYENHIYAVGGFDGSVRLSSVEAYNPDTNSWRQVASMNTARSNFGIEVLDGRIFAVGGYNGFTTTYATEAYDHLEDRWSEVTDMAIYRSALDCCVISGLPNMREYATPRDIRPLRHPDVRDLTTHRDNPPLRHFDLQDIDE</sequence>
<reference evidence="4 5" key="1">
    <citation type="submission" date="2024-04" db="EMBL/GenBank/DDBJ databases">
        <authorList>
            <person name="Waldvogel A.-M."/>
            <person name="Schoenle A."/>
        </authorList>
    </citation>
    <scope>NUCLEOTIDE SEQUENCE [LARGE SCALE GENOMIC DNA]</scope>
</reference>
<dbReference type="Pfam" id="PF07707">
    <property type="entry name" value="BACK"/>
    <property type="match status" value="1"/>
</dbReference>
<evidence type="ECO:0000313" key="5">
    <source>
        <dbReference type="Proteomes" id="UP001497482"/>
    </source>
</evidence>
<dbReference type="InterPro" id="IPR015915">
    <property type="entry name" value="Kelch-typ_b-propeller"/>
</dbReference>
<evidence type="ECO:0000259" key="3">
    <source>
        <dbReference type="PROSITE" id="PS50097"/>
    </source>
</evidence>
<dbReference type="SUPFAM" id="SSF54695">
    <property type="entry name" value="POZ domain"/>
    <property type="match status" value="1"/>
</dbReference>
<dbReference type="PROSITE" id="PS50097">
    <property type="entry name" value="BTB"/>
    <property type="match status" value="1"/>
</dbReference>
<proteinExistence type="predicted"/>
<dbReference type="CDD" id="cd18450">
    <property type="entry name" value="BACK_KLHL10"/>
    <property type="match status" value="1"/>
</dbReference>
<dbReference type="InterPro" id="IPR006652">
    <property type="entry name" value="Kelch_1"/>
</dbReference>
<dbReference type="Pfam" id="PF01344">
    <property type="entry name" value="Kelch_1"/>
    <property type="match status" value="5"/>
</dbReference>
<dbReference type="Gene3D" id="2.120.10.80">
    <property type="entry name" value="Kelch-type beta propeller"/>
    <property type="match status" value="1"/>
</dbReference>
<dbReference type="SMART" id="SM00875">
    <property type="entry name" value="BACK"/>
    <property type="match status" value="1"/>
</dbReference>
<dbReference type="PRINTS" id="PR00501">
    <property type="entry name" value="KELCHREPEAT"/>
</dbReference>
<dbReference type="Pfam" id="PF00651">
    <property type="entry name" value="BTB"/>
    <property type="match status" value="1"/>
</dbReference>
<accession>A0AAV2IRJ1</accession>
<dbReference type="FunFam" id="1.25.40.420:FF:000001">
    <property type="entry name" value="Kelch-like family member 12"/>
    <property type="match status" value="1"/>
</dbReference>
<feature type="domain" description="BTB" evidence="3">
    <location>
        <begin position="26"/>
        <end position="92"/>
    </location>
</feature>
<protein>
    <recommendedName>
        <fullName evidence="3">BTB domain-containing protein</fullName>
    </recommendedName>
</protein>
<evidence type="ECO:0000256" key="1">
    <source>
        <dbReference type="ARBA" id="ARBA00022441"/>
    </source>
</evidence>
<keyword evidence="5" id="KW-1185">Reference proteome</keyword>
<dbReference type="Gene3D" id="1.25.40.420">
    <property type="match status" value="1"/>
</dbReference>
<dbReference type="AlphaFoldDB" id="A0AAV2IRJ1"/>
<dbReference type="EMBL" id="OZ035823">
    <property type="protein sequence ID" value="CAL1567809.1"/>
    <property type="molecule type" value="Genomic_DNA"/>
</dbReference>